<dbReference type="RefSeq" id="WP_128497635.1">
    <property type="nucleotide sequence ID" value="NZ_RZNC01000001.1"/>
</dbReference>
<dbReference type="GO" id="GO:0004553">
    <property type="term" value="F:hydrolase activity, hydrolyzing O-glycosyl compounds"/>
    <property type="evidence" value="ECO:0007669"/>
    <property type="project" value="TreeGrafter"/>
</dbReference>
<feature type="region of interest" description="Disordered" evidence="1">
    <location>
        <begin position="139"/>
        <end position="165"/>
    </location>
</feature>
<protein>
    <submittedName>
        <fullName evidence="4">Glycoside hydrolase family 15 protein</fullName>
    </submittedName>
</protein>
<proteinExistence type="predicted"/>
<comment type="caution">
    <text evidence="4">The sequence shown here is derived from an EMBL/GenBank/DDBJ whole genome shotgun (WGS) entry which is preliminary data.</text>
</comment>
<dbReference type="Pfam" id="PF00723">
    <property type="entry name" value="Glyco_hydro_15"/>
    <property type="match status" value="1"/>
</dbReference>
<dbReference type="AlphaFoldDB" id="A0A3S4ECS9"/>
<sequence length="626" mass="67407">MQPRTTSDSDDYAPLRDYAVIGDGRTAALVRSDGRIDWLAVPALDGVPVFASLLDEEEGGRIELRPVGGFRAARRYVRGTNVLETTFTTETGRVRVTDALVTGVAGPLPWTELSRRVEGLSGSVEMRWCVRPGTALGTASPWVEDLPSGARDPEAEEGGGDGGGGGAVCTVLHVDGASIAVSGAGHGPEESTGPEPGRQPGEDGDGMPRGTFATSEGSAHALIITGTLDEPLHVADPEAAVHRVDRTIEEWRQWSRTFAYDGPWAESVHRSALALKLLIHSQTGAIAAAVTTSLPESRGGGKNWDYRFAWVRDLAYTTRALVRFGLREETHSALSWILHAVKSDGAHLRVFFDLHGEDPVAPVEHSAPGWRGMGPVVSGNPAGSQLQLGVYGDLIDIARQHVAGGNVLDVPTRRLLAQVADVTCDLWRHPDSGMWELPDLRRHTSSMMGCWQALNAAVHLADVGALSGSVERWRTERDRIHAWVWENCWSETKQAWTMHPGGDELDTSVLLHAPSGFDRGERMSKTIDAVLAELGTAGPPYRYSGVESEEFPFVACGFWVASALGCVGRSDEAHAFMERMIALANDVGLYSEMIDPDTGDFWGNLPQGLSHLALINAAITIEETTG</sequence>
<feature type="domain" description="Trehalase-like N-terminal" evidence="3">
    <location>
        <begin position="13"/>
        <end position="121"/>
    </location>
</feature>
<dbReference type="Proteomes" id="UP000288603">
    <property type="component" value="Unassembled WGS sequence"/>
</dbReference>
<dbReference type="InterPro" id="IPR011613">
    <property type="entry name" value="GH15-like"/>
</dbReference>
<dbReference type="InterPro" id="IPR008928">
    <property type="entry name" value="6-hairpin_glycosidase_sf"/>
</dbReference>
<keyword evidence="5" id="KW-1185">Reference proteome</keyword>
<dbReference type="EMBL" id="RZNC01000001">
    <property type="protein sequence ID" value="RWZ68366.1"/>
    <property type="molecule type" value="Genomic_DNA"/>
</dbReference>
<accession>A0A3S4ECS9</accession>
<dbReference type="GO" id="GO:0005975">
    <property type="term" value="P:carbohydrate metabolic process"/>
    <property type="evidence" value="ECO:0007669"/>
    <property type="project" value="InterPro"/>
</dbReference>
<organism evidence="4 5">
    <name type="scientific">Labedella populi</name>
    <dbReference type="NCBI Taxonomy" id="2498850"/>
    <lineage>
        <taxon>Bacteria</taxon>
        <taxon>Bacillati</taxon>
        <taxon>Actinomycetota</taxon>
        <taxon>Actinomycetes</taxon>
        <taxon>Micrococcales</taxon>
        <taxon>Microbacteriaceae</taxon>
        <taxon>Labedella</taxon>
    </lineage>
</organism>
<feature type="region of interest" description="Disordered" evidence="1">
    <location>
        <begin position="180"/>
        <end position="213"/>
    </location>
</feature>
<evidence type="ECO:0000256" key="1">
    <source>
        <dbReference type="SAM" id="MobiDB-lite"/>
    </source>
</evidence>
<dbReference type="Gene3D" id="1.50.10.10">
    <property type="match status" value="1"/>
</dbReference>
<dbReference type="PANTHER" id="PTHR31616">
    <property type="entry name" value="TREHALASE"/>
    <property type="match status" value="1"/>
</dbReference>
<dbReference type="OrthoDB" id="3902805at2"/>
<feature type="domain" description="GH15-like" evidence="2">
    <location>
        <begin position="266"/>
        <end position="618"/>
    </location>
</feature>
<gene>
    <name evidence="4" type="ORF">ELQ92_03870</name>
</gene>
<reference evidence="4 5" key="1">
    <citation type="submission" date="2018-12" db="EMBL/GenBank/DDBJ databases">
        <authorList>
            <person name="Li F."/>
        </authorList>
    </citation>
    <scope>NUCLEOTIDE SEQUENCE [LARGE SCALE GENOMIC DNA]</scope>
    <source>
        <strain evidence="4 5">8H24J-4-2</strain>
    </source>
</reference>
<evidence type="ECO:0000313" key="4">
    <source>
        <dbReference type="EMBL" id="RWZ68366.1"/>
    </source>
</evidence>
<evidence type="ECO:0000259" key="3">
    <source>
        <dbReference type="Pfam" id="PF19291"/>
    </source>
</evidence>
<dbReference type="PANTHER" id="PTHR31616:SF0">
    <property type="entry name" value="GLUCAN 1,4-ALPHA-GLUCOSIDASE"/>
    <property type="match status" value="1"/>
</dbReference>
<dbReference type="InterPro" id="IPR045582">
    <property type="entry name" value="Trehalase-like_N"/>
</dbReference>
<evidence type="ECO:0000313" key="5">
    <source>
        <dbReference type="Proteomes" id="UP000288603"/>
    </source>
</evidence>
<dbReference type="InterPro" id="IPR012341">
    <property type="entry name" value="6hp_glycosidase-like_sf"/>
</dbReference>
<name>A0A3S4ECS9_9MICO</name>
<dbReference type="Pfam" id="PF19291">
    <property type="entry name" value="TREH_N"/>
    <property type="match status" value="1"/>
</dbReference>
<dbReference type="SUPFAM" id="SSF48208">
    <property type="entry name" value="Six-hairpin glycosidases"/>
    <property type="match status" value="1"/>
</dbReference>
<keyword evidence="4" id="KW-0378">Hydrolase</keyword>
<evidence type="ECO:0000259" key="2">
    <source>
        <dbReference type="Pfam" id="PF00723"/>
    </source>
</evidence>